<feature type="compositionally biased region" description="Polar residues" evidence="1">
    <location>
        <begin position="132"/>
        <end position="145"/>
    </location>
</feature>
<feature type="region of interest" description="Disordered" evidence="1">
    <location>
        <begin position="580"/>
        <end position="1146"/>
    </location>
</feature>
<feature type="compositionally biased region" description="Low complexity" evidence="1">
    <location>
        <begin position="1023"/>
        <end position="1036"/>
    </location>
</feature>
<feature type="compositionally biased region" description="Basic and acidic residues" evidence="1">
    <location>
        <begin position="636"/>
        <end position="649"/>
    </location>
</feature>
<feature type="compositionally biased region" description="Low complexity" evidence="1">
    <location>
        <begin position="916"/>
        <end position="929"/>
    </location>
</feature>
<sequence>MPSSPLHSSSGVSSSPSSPDKRQSSRASLLVMASDALNFNFGRRRKSVRQPSAPLRPVPIILPEVMEISAAHIVKDEEVEERGRLREEAAQALGLAISSPVEGPENGNFLDSLPADDVGNSDDQETYEDSVSVASTRTPNNQVVQTPLSSLPSTASIPIPPSSPRHHLVHTRSRSGSMPAALPPSRPSHTRSSSVAPPPSPIPPFPSTPASLTQYIQISSTFPKYYPPSSLRIFALSKQWKTRFMVLSTPPSSPLPTLPSRSNPSVSYLHLFKSSSPEEKEFERLEINEDSVVFVSEEDVGGRKHVIKVGGVDVGAMRKDLNHEESGRTMWLLQITDSVESQKWIANIKSAILNQRAVRAGLGQHSNSSGVGVVEPRGDLDVMLSIRAQGIMGTPVSSPSSERPGSPESSQPYAPSISSIRSQANTNGNGTNGAGAVSALKGLFSGGGNRPRSSSRATSLASDPDQEDGPSSSVANGGNYSKGGNTLMSLLRSNTVESIHAPSLNASTNGPRTPPLSAPVPIPSPTKAHLFSHISNGDLSPEKQRHYRLSQLERKIIEKPGVFDDDDEAEDMATPVFRHPKPFGGLQDENPASTRAAKTLSTISLQPPPRKRWTTTGSHHPFMTAGVPELQVLSDGAREEDVRSHRHQSDNLSMHGAGSVSGLSISPGGMSGFSFGTPEQRPRSPSVGSVSTIASGENGRPGSLNGERASINTKRSSSTKRWSRQLPQRLTPPSGPPPAAPAAQPHQRSPSGSNIKHSPKPHPYATMERSPSRSSRSSILTGLPPPFPKRASASSAFSVNTTSTSQSQGSTKSAGSHSRPSSSHRASLPPRPAPTFALPPAPVPVADADETSSTHSHSHSLTHSAPPSAEPNTVTFRDAIVNRPFRLSLSAPKPPPSGMLPPRPDETDRVRRRAGSSTSSYHSVSTTGSALYSIPGSPITSMQSMEMEAPSPPPIGPLPPTPSRQSTMTSISPPSQPSPSRTTSFKQRLRILSAPPSSNYAHSPTSILTNANTPTSTKPQPALSLININNNSLSNSPAGTPHTEKSSFIPTSGSDAPASPPPTSPSFPTPKIHSIPPPEPEPEITSLLPPPRRGSKRISLPDTSSDHEHTQSDTILEVDESTPRGPSEIDKAAAAATRRRSSVGGELDVDILAPSFSRHDPVQVGRAED</sequence>
<gene>
    <name evidence="2" type="ORF">AAF712_006772</name>
</gene>
<feature type="compositionally biased region" description="Pro residues" evidence="1">
    <location>
        <begin position="512"/>
        <end position="524"/>
    </location>
</feature>
<feature type="compositionally biased region" description="Polar residues" evidence="1">
    <location>
        <begin position="469"/>
        <end position="486"/>
    </location>
</feature>
<comment type="caution">
    <text evidence="2">The sequence shown here is derived from an EMBL/GenBank/DDBJ whole genome shotgun (WGS) entry which is preliminary data.</text>
</comment>
<feature type="region of interest" description="Disordered" evidence="1">
    <location>
        <begin position="502"/>
        <end position="527"/>
    </location>
</feature>
<feature type="compositionally biased region" description="Pro residues" evidence="1">
    <location>
        <begin position="1058"/>
        <end position="1068"/>
    </location>
</feature>
<feature type="region of interest" description="Disordered" evidence="1">
    <location>
        <begin position="98"/>
        <end position="208"/>
    </location>
</feature>
<evidence type="ECO:0000313" key="2">
    <source>
        <dbReference type="EMBL" id="KAL0066148.1"/>
    </source>
</evidence>
<feature type="compositionally biased region" description="Acidic residues" evidence="1">
    <location>
        <begin position="119"/>
        <end position="128"/>
    </location>
</feature>
<feature type="compositionally biased region" description="Basic residues" evidence="1">
    <location>
        <begin position="164"/>
        <end position="173"/>
    </location>
</feature>
<feature type="compositionally biased region" description="Low complexity" evidence="1">
    <location>
        <begin position="801"/>
        <end position="828"/>
    </location>
</feature>
<feature type="compositionally biased region" description="Pro residues" evidence="1">
    <location>
        <begin position="892"/>
        <end position="902"/>
    </location>
</feature>
<dbReference type="SUPFAM" id="SSF50729">
    <property type="entry name" value="PH domain-like"/>
    <property type="match status" value="1"/>
</dbReference>
<feature type="compositionally biased region" description="Pro residues" evidence="1">
    <location>
        <begin position="829"/>
        <end position="843"/>
    </location>
</feature>
<dbReference type="PANTHER" id="PTHR24216">
    <property type="entry name" value="PAXILLIN-RELATED"/>
    <property type="match status" value="1"/>
</dbReference>
<dbReference type="Proteomes" id="UP001437256">
    <property type="component" value="Unassembled WGS sequence"/>
</dbReference>
<feature type="compositionally biased region" description="Low complexity" evidence="1">
    <location>
        <begin position="146"/>
        <end position="157"/>
    </location>
</feature>
<evidence type="ECO:0008006" key="4">
    <source>
        <dbReference type="Google" id="ProtNLM"/>
    </source>
</evidence>
<feature type="compositionally biased region" description="Low complexity" evidence="1">
    <location>
        <begin position="1"/>
        <end position="18"/>
    </location>
</feature>
<feature type="region of interest" description="Disordered" evidence="1">
    <location>
        <begin position="1"/>
        <end position="27"/>
    </location>
</feature>
<keyword evidence="3" id="KW-1185">Reference proteome</keyword>
<dbReference type="EMBL" id="JBBXMP010000038">
    <property type="protein sequence ID" value="KAL0066148.1"/>
    <property type="molecule type" value="Genomic_DNA"/>
</dbReference>
<feature type="region of interest" description="Disordered" evidence="1">
    <location>
        <begin position="392"/>
        <end position="486"/>
    </location>
</feature>
<dbReference type="Gene3D" id="2.30.29.30">
    <property type="entry name" value="Pleckstrin-homology domain (PH domain)/Phosphotyrosine-binding domain (PTB)"/>
    <property type="match status" value="1"/>
</dbReference>
<evidence type="ECO:0000313" key="3">
    <source>
        <dbReference type="Proteomes" id="UP001437256"/>
    </source>
</evidence>
<dbReference type="InterPro" id="IPR011993">
    <property type="entry name" value="PH-like_dom_sf"/>
</dbReference>
<feature type="compositionally biased region" description="Low complexity" evidence="1">
    <location>
        <begin position="741"/>
        <end position="751"/>
    </location>
</feature>
<feature type="compositionally biased region" description="Pro residues" evidence="1">
    <location>
        <begin position="950"/>
        <end position="962"/>
    </location>
</feature>
<protein>
    <recommendedName>
        <fullName evidence="4">PH domain-containing protein</fullName>
    </recommendedName>
</protein>
<organism evidence="2 3">
    <name type="scientific">Marasmius tenuissimus</name>
    <dbReference type="NCBI Taxonomy" id="585030"/>
    <lineage>
        <taxon>Eukaryota</taxon>
        <taxon>Fungi</taxon>
        <taxon>Dikarya</taxon>
        <taxon>Basidiomycota</taxon>
        <taxon>Agaricomycotina</taxon>
        <taxon>Agaricomycetes</taxon>
        <taxon>Agaricomycetidae</taxon>
        <taxon>Agaricales</taxon>
        <taxon>Marasmiineae</taxon>
        <taxon>Marasmiaceae</taxon>
        <taxon>Marasmius</taxon>
    </lineage>
</organism>
<proteinExistence type="predicted"/>
<feature type="compositionally biased region" description="Low complexity" evidence="1">
    <location>
        <begin position="851"/>
        <end position="864"/>
    </location>
</feature>
<dbReference type="PANTHER" id="PTHR24216:SF65">
    <property type="entry name" value="PAXILLIN-LIKE PROTEIN 1"/>
    <property type="match status" value="1"/>
</dbReference>
<feature type="compositionally biased region" description="Pro residues" evidence="1">
    <location>
        <begin position="196"/>
        <end position="207"/>
    </location>
</feature>
<reference evidence="2 3" key="1">
    <citation type="submission" date="2024-05" db="EMBL/GenBank/DDBJ databases">
        <title>A draft genome resource for the thread blight pathogen Marasmius tenuissimus strain MS-2.</title>
        <authorList>
            <person name="Yulfo-Soto G.E."/>
            <person name="Baruah I.K."/>
            <person name="Amoako-Attah I."/>
            <person name="Bukari Y."/>
            <person name="Meinhardt L.W."/>
            <person name="Bailey B.A."/>
            <person name="Cohen S.P."/>
        </authorList>
    </citation>
    <scope>NUCLEOTIDE SEQUENCE [LARGE SCALE GENOMIC DNA]</scope>
    <source>
        <strain evidence="2 3">MS-2</strain>
    </source>
</reference>
<evidence type="ECO:0000256" key="1">
    <source>
        <dbReference type="SAM" id="MobiDB-lite"/>
    </source>
</evidence>
<feature type="compositionally biased region" description="Low complexity" evidence="1">
    <location>
        <begin position="395"/>
        <end position="412"/>
    </location>
</feature>
<feature type="compositionally biased region" description="Polar residues" evidence="1">
    <location>
        <begin position="995"/>
        <end position="1019"/>
    </location>
</feature>
<feature type="compositionally biased region" description="Polar residues" evidence="1">
    <location>
        <begin position="686"/>
        <end position="695"/>
    </location>
</feature>
<accession>A0ABR2ZXS7</accession>
<feature type="compositionally biased region" description="Low complexity" evidence="1">
    <location>
        <begin position="966"/>
        <end position="984"/>
    </location>
</feature>
<name>A0ABR2ZXS7_9AGAR</name>